<gene>
    <name evidence="2" type="ORF">C8034_v004630</name>
</gene>
<feature type="chain" id="PRO_5020824309" evidence="1">
    <location>
        <begin position="20"/>
        <end position="135"/>
    </location>
</feature>
<accession>A0A4R8TUA2</accession>
<comment type="caution">
    <text evidence="2">The sequence shown here is derived from an EMBL/GenBank/DDBJ whole genome shotgun (WGS) entry which is preliminary data.</text>
</comment>
<dbReference type="EMBL" id="QAPF01000014">
    <property type="protein sequence ID" value="TEA21731.1"/>
    <property type="molecule type" value="Genomic_DNA"/>
</dbReference>
<keyword evidence="3" id="KW-1185">Reference proteome</keyword>
<dbReference type="AlphaFoldDB" id="A0A4R8TUA2"/>
<dbReference type="Proteomes" id="UP000295604">
    <property type="component" value="Unassembled WGS sequence"/>
</dbReference>
<protein>
    <submittedName>
        <fullName evidence="2">Uncharacterized protein</fullName>
    </submittedName>
</protein>
<sequence length="135" mass="14991">MQLKSALYMLFLAAAGVNAACGPEIIYCQGACVCDFNGAREFLDGQCKGQGKKTDGVHQRQAGDINVCWLWVFSRRRGGITDGIDKWTAKEQNLYPVRPITDPVRDSRIRLRNNTDSVEIGDVQAATLLYGNHRD</sequence>
<evidence type="ECO:0000313" key="2">
    <source>
        <dbReference type="EMBL" id="TEA21731.1"/>
    </source>
</evidence>
<organism evidence="2 3">
    <name type="scientific">Colletotrichum sidae</name>
    <dbReference type="NCBI Taxonomy" id="1347389"/>
    <lineage>
        <taxon>Eukaryota</taxon>
        <taxon>Fungi</taxon>
        <taxon>Dikarya</taxon>
        <taxon>Ascomycota</taxon>
        <taxon>Pezizomycotina</taxon>
        <taxon>Sordariomycetes</taxon>
        <taxon>Hypocreomycetidae</taxon>
        <taxon>Glomerellales</taxon>
        <taxon>Glomerellaceae</taxon>
        <taxon>Colletotrichum</taxon>
        <taxon>Colletotrichum orbiculare species complex</taxon>
    </lineage>
</organism>
<evidence type="ECO:0000313" key="3">
    <source>
        <dbReference type="Proteomes" id="UP000295604"/>
    </source>
</evidence>
<feature type="signal peptide" evidence="1">
    <location>
        <begin position="1"/>
        <end position="19"/>
    </location>
</feature>
<evidence type="ECO:0000256" key="1">
    <source>
        <dbReference type="SAM" id="SignalP"/>
    </source>
</evidence>
<name>A0A4R8TUA2_9PEZI</name>
<keyword evidence="1" id="KW-0732">Signal</keyword>
<proteinExistence type="predicted"/>
<reference evidence="2 3" key="1">
    <citation type="submission" date="2018-11" db="EMBL/GenBank/DDBJ databases">
        <title>Genome sequence and assembly of Colletotrichum sidae.</title>
        <authorList>
            <person name="Gan P."/>
            <person name="Shirasu K."/>
        </authorList>
    </citation>
    <scope>NUCLEOTIDE SEQUENCE [LARGE SCALE GENOMIC DNA]</scope>
    <source>
        <strain evidence="2 3">CBS 518.97</strain>
    </source>
</reference>